<dbReference type="InterPro" id="IPR045862">
    <property type="entry name" value="Trf4-like"/>
</dbReference>
<dbReference type="InterPro" id="IPR011320">
    <property type="entry name" value="RNase_H1_N"/>
</dbReference>
<dbReference type="Gene3D" id="3.40.970.10">
    <property type="entry name" value="Ribonuclease H1, N-terminal domain"/>
    <property type="match status" value="1"/>
</dbReference>
<feature type="compositionally biased region" description="Acidic residues" evidence="3">
    <location>
        <begin position="221"/>
        <end position="236"/>
    </location>
</feature>
<dbReference type="PANTHER" id="PTHR23092">
    <property type="entry name" value="POLY(A) RNA POLYMERASE"/>
    <property type="match status" value="1"/>
</dbReference>
<keyword evidence="8" id="KW-1185">Reference proteome</keyword>
<evidence type="ECO:0000313" key="7">
    <source>
        <dbReference type="EMBL" id="CCO16749.1"/>
    </source>
</evidence>
<feature type="domain" description="Poly(A) RNA polymerase mitochondrial-like central palm" evidence="6">
    <location>
        <begin position="267"/>
        <end position="414"/>
    </location>
</feature>
<feature type="region of interest" description="Disordered" evidence="3">
    <location>
        <begin position="103"/>
        <end position="237"/>
    </location>
</feature>
<organism evidence="7 8">
    <name type="scientific">Bathycoccus prasinos</name>
    <dbReference type="NCBI Taxonomy" id="41875"/>
    <lineage>
        <taxon>Eukaryota</taxon>
        <taxon>Viridiplantae</taxon>
        <taxon>Chlorophyta</taxon>
        <taxon>Mamiellophyceae</taxon>
        <taxon>Mamiellales</taxon>
        <taxon>Bathycoccaceae</taxon>
        <taxon>Bathycoccus</taxon>
    </lineage>
</organism>
<feature type="compositionally biased region" description="Acidic residues" evidence="3">
    <location>
        <begin position="109"/>
        <end position="149"/>
    </location>
</feature>
<dbReference type="GO" id="GO:0005730">
    <property type="term" value="C:nucleolus"/>
    <property type="evidence" value="ECO:0007669"/>
    <property type="project" value="TreeGrafter"/>
</dbReference>
<dbReference type="InterPro" id="IPR037056">
    <property type="entry name" value="RNase_H1_N_sf"/>
</dbReference>
<dbReference type="Pfam" id="PF22600">
    <property type="entry name" value="MTPAP-like_central"/>
    <property type="match status" value="1"/>
</dbReference>
<dbReference type="KEGG" id="bpg:Bathy05g03370"/>
<evidence type="ECO:0000256" key="1">
    <source>
        <dbReference type="ARBA" id="ARBA00022723"/>
    </source>
</evidence>
<dbReference type="InterPro" id="IPR002058">
    <property type="entry name" value="PAP_assoc"/>
</dbReference>
<accession>K8EFH9</accession>
<gene>
    <name evidence="7" type="ORF">Bathy05g03370</name>
</gene>
<name>K8EFH9_9CHLO</name>
<dbReference type="Pfam" id="PF03828">
    <property type="entry name" value="PAP_assoc"/>
    <property type="match status" value="1"/>
</dbReference>
<evidence type="ECO:0008006" key="9">
    <source>
        <dbReference type="Google" id="ProtNLM"/>
    </source>
</evidence>
<evidence type="ECO:0000313" key="8">
    <source>
        <dbReference type="Proteomes" id="UP000198341"/>
    </source>
</evidence>
<dbReference type="RefSeq" id="XP_007513191.1">
    <property type="nucleotide sequence ID" value="XM_007513129.1"/>
</dbReference>
<dbReference type="GO" id="GO:0031499">
    <property type="term" value="C:TRAMP complex"/>
    <property type="evidence" value="ECO:0007669"/>
    <property type="project" value="TreeGrafter"/>
</dbReference>
<dbReference type="eggNOG" id="KOG1906">
    <property type="taxonomic scope" value="Eukaryota"/>
</dbReference>
<keyword evidence="2" id="KW-0460">Magnesium</keyword>
<dbReference type="GO" id="GO:1990817">
    <property type="term" value="F:poly(A) RNA polymerase activity"/>
    <property type="evidence" value="ECO:0007669"/>
    <property type="project" value="InterPro"/>
</dbReference>
<dbReference type="SUPFAM" id="SSF81301">
    <property type="entry name" value="Nucleotidyltransferase"/>
    <property type="match status" value="1"/>
</dbReference>
<dbReference type="GO" id="GO:0043634">
    <property type="term" value="P:polyadenylation-dependent ncRNA catabolic process"/>
    <property type="evidence" value="ECO:0007669"/>
    <property type="project" value="TreeGrafter"/>
</dbReference>
<dbReference type="AlphaFoldDB" id="K8EFH9"/>
<evidence type="ECO:0000256" key="3">
    <source>
        <dbReference type="SAM" id="MobiDB-lite"/>
    </source>
</evidence>
<dbReference type="SUPFAM" id="SSF81631">
    <property type="entry name" value="PAP/OAS1 substrate-binding domain"/>
    <property type="match status" value="1"/>
</dbReference>
<dbReference type="EMBL" id="FO082274">
    <property type="protein sequence ID" value="CCO16749.1"/>
    <property type="molecule type" value="Genomic_DNA"/>
</dbReference>
<feature type="region of interest" description="Disordered" evidence="3">
    <location>
        <begin position="1"/>
        <end position="35"/>
    </location>
</feature>
<dbReference type="Pfam" id="PF01693">
    <property type="entry name" value="Cauli_VI"/>
    <property type="match status" value="1"/>
</dbReference>
<dbReference type="GO" id="GO:0046872">
    <property type="term" value="F:metal ion binding"/>
    <property type="evidence" value="ECO:0007669"/>
    <property type="project" value="UniProtKB-KW"/>
</dbReference>
<feature type="compositionally biased region" description="Polar residues" evidence="3">
    <location>
        <begin position="194"/>
        <end position="209"/>
    </location>
</feature>
<dbReference type="GO" id="GO:0031123">
    <property type="term" value="P:RNA 3'-end processing"/>
    <property type="evidence" value="ECO:0007669"/>
    <property type="project" value="TreeGrafter"/>
</dbReference>
<dbReference type="InterPro" id="IPR043519">
    <property type="entry name" value="NT_sf"/>
</dbReference>
<sequence>MNPQPPTRGEHPKPPKPPPGKPPPPPPSSVKPPTFYAVVRGRNPGIYPSWHTSRKQTFKFPNALSKSFVEFCEAREWYEQMGGDLGKLPSYVGYTDAVEKVLDLGKPEVEEESEEEEEEKKKEEEEEDEDEEDDDDYEEEDEEESEDFSSDVSVSISSSSDDVNLEYNLRGFSDDEEEDEISLSMKELDERPSSVLSNGRSPAEGSNLNPKKRKLGLVDPNDPDSSESESDYDEDGKDGQKALFAKFFGGGIGNGEEQKAMIRRCPLHDDIERFASENVQNEAETSARDEIEQTVRETIQKYSFSKAQVHRFGSGATGLALKDADVDLVILGVGPQSVKGGGGGFTRSEKQLLVQHLRTIAKTLRNKGVCKRAEIISSAKVPIAKLDAYHAETKTHIKLDLAIGVSNGLAAAQWIREQVGEFPALKPLVLVLKRLLQIHKLNNAATGGCGGYLLISLVVSHLKQCTPAMRDKKDGLGDLLLGFFRRFGVTHDYETTAIAASRPTGTCSVGSVDVAPNPFGPRPFIICEDPQERSRNITASAYRFKEVKQLFEKCLRSMSSKNGLEFLEEIANAFKPPQNANTVHVMRGGKKFTFKRPGPELIRLKGEKRAKPNTYKKPTAAELNGMWEESGGMHSRKGAITSHRTGPWSAEHSFLANAKNSVNDNLNKFKRSEFKKTKREKMQAKKDKAERKKQKKMKQVITTLVIKSKKNHQTKKKAANASSSPTAEKKKKKKTPPPTKKSFQQKSPKKLTLASAVTTRSSNKKKK</sequence>
<feature type="compositionally biased region" description="Low complexity" evidence="3">
    <location>
        <begin position="150"/>
        <end position="162"/>
    </location>
</feature>
<dbReference type="STRING" id="41875.K8EFH9"/>
<dbReference type="GO" id="GO:0003729">
    <property type="term" value="F:mRNA binding"/>
    <property type="evidence" value="ECO:0007669"/>
    <property type="project" value="TreeGrafter"/>
</dbReference>
<evidence type="ECO:0000259" key="6">
    <source>
        <dbReference type="Pfam" id="PF22600"/>
    </source>
</evidence>
<dbReference type="CDD" id="cd05402">
    <property type="entry name" value="NT_PAP_TUTase"/>
    <property type="match status" value="1"/>
</dbReference>
<evidence type="ECO:0000259" key="5">
    <source>
        <dbReference type="Pfam" id="PF03828"/>
    </source>
</evidence>
<dbReference type="Proteomes" id="UP000198341">
    <property type="component" value="Chromosome 5"/>
</dbReference>
<feature type="region of interest" description="Disordered" evidence="3">
    <location>
        <begin position="666"/>
        <end position="767"/>
    </location>
</feature>
<evidence type="ECO:0000259" key="4">
    <source>
        <dbReference type="Pfam" id="PF01693"/>
    </source>
</evidence>
<feature type="domain" description="Ribonuclease H1 N-terminal" evidence="4">
    <location>
        <begin position="35"/>
        <end position="77"/>
    </location>
</feature>
<feature type="compositionally biased region" description="Basic and acidic residues" evidence="3">
    <location>
        <begin position="670"/>
        <end position="690"/>
    </location>
</feature>
<reference evidence="7 8" key="1">
    <citation type="submission" date="2011-10" db="EMBL/GenBank/DDBJ databases">
        <authorList>
            <person name="Genoscope - CEA"/>
        </authorList>
    </citation>
    <scope>NUCLEOTIDE SEQUENCE [LARGE SCALE GENOMIC DNA]</scope>
    <source>
        <strain evidence="7 8">RCC 1105</strain>
    </source>
</reference>
<evidence type="ECO:0000256" key="2">
    <source>
        <dbReference type="ARBA" id="ARBA00022842"/>
    </source>
</evidence>
<dbReference type="PANTHER" id="PTHR23092:SF15">
    <property type="entry name" value="INACTIVE NON-CANONICAL POLY(A) RNA POLYMERASE PROTEIN TRF4-2-RELATED"/>
    <property type="match status" value="1"/>
</dbReference>
<dbReference type="Gene3D" id="1.10.1410.10">
    <property type="match status" value="1"/>
</dbReference>
<dbReference type="OrthoDB" id="273917at2759"/>
<feature type="compositionally biased region" description="Basic residues" evidence="3">
    <location>
        <begin position="707"/>
        <end position="718"/>
    </location>
</feature>
<keyword evidence="1" id="KW-0479">Metal-binding</keyword>
<dbReference type="InterPro" id="IPR054708">
    <property type="entry name" value="MTPAP-like_central"/>
</dbReference>
<feature type="compositionally biased region" description="Pro residues" evidence="3">
    <location>
        <begin position="15"/>
        <end position="30"/>
    </location>
</feature>
<dbReference type="SUPFAM" id="SSF55658">
    <property type="entry name" value="L9 N-domain-like"/>
    <property type="match status" value="1"/>
</dbReference>
<proteinExistence type="predicted"/>
<protein>
    <recommendedName>
        <fullName evidence="9">Polynucleotide adenylyltransferase</fullName>
    </recommendedName>
</protein>
<dbReference type="Gene3D" id="3.30.460.10">
    <property type="entry name" value="Beta Polymerase, domain 2"/>
    <property type="match status" value="1"/>
</dbReference>
<feature type="domain" description="PAP-associated" evidence="5">
    <location>
        <begin position="476"/>
        <end position="534"/>
    </location>
</feature>
<dbReference type="GeneID" id="19015840"/>
<dbReference type="InterPro" id="IPR009027">
    <property type="entry name" value="Ribosomal_bL9/RNase_H1_N"/>
</dbReference>